<proteinExistence type="predicted"/>
<organism evidence="1 2">
    <name type="scientific">Alkaliphilus hydrothermalis</name>
    <dbReference type="NCBI Taxonomy" id="1482730"/>
    <lineage>
        <taxon>Bacteria</taxon>
        <taxon>Bacillati</taxon>
        <taxon>Bacillota</taxon>
        <taxon>Clostridia</taxon>
        <taxon>Peptostreptococcales</taxon>
        <taxon>Natronincolaceae</taxon>
        <taxon>Alkaliphilus</taxon>
    </lineage>
</organism>
<reference evidence="1 2" key="1">
    <citation type="submission" date="2021-01" db="EMBL/GenBank/DDBJ databases">
        <title>Genomic Encyclopedia of Type Strains, Phase IV (KMG-IV): sequencing the most valuable type-strain genomes for metagenomic binning, comparative biology and taxonomic classification.</title>
        <authorList>
            <person name="Goeker M."/>
        </authorList>
    </citation>
    <scope>NUCLEOTIDE SEQUENCE [LARGE SCALE GENOMIC DNA]</scope>
    <source>
        <strain evidence="1 2">DSM 25890</strain>
    </source>
</reference>
<evidence type="ECO:0000313" key="2">
    <source>
        <dbReference type="Proteomes" id="UP001314796"/>
    </source>
</evidence>
<comment type="caution">
    <text evidence="1">The sequence shown here is derived from an EMBL/GenBank/DDBJ whole genome shotgun (WGS) entry which is preliminary data.</text>
</comment>
<keyword evidence="2" id="KW-1185">Reference proteome</keyword>
<name>A0ABS2NMX0_9FIRM</name>
<evidence type="ECO:0000313" key="1">
    <source>
        <dbReference type="EMBL" id="MBM7614294.1"/>
    </source>
</evidence>
<gene>
    <name evidence="1" type="ORF">JOC73_000805</name>
</gene>
<dbReference type="EMBL" id="JAFBEE010000003">
    <property type="protein sequence ID" value="MBM7614294.1"/>
    <property type="molecule type" value="Genomic_DNA"/>
</dbReference>
<dbReference type="Proteomes" id="UP001314796">
    <property type="component" value="Unassembled WGS sequence"/>
</dbReference>
<sequence length="68" mass="7810">MSSKKDVTGFTVLFFVLAKFLLKICYFSSDQIKLPSYYVLGIREGSPTYFLVLILEVLETLRRLNING</sequence>
<protein>
    <submittedName>
        <fullName evidence="1">Uncharacterized protein</fullName>
    </submittedName>
</protein>
<accession>A0ABS2NMX0</accession>